<reference evidence="1 2" key="1">
    <citation type="submission" date="2024-01" db="EMBL/GenBank/DDBJ databases">
        <title>The complete chloroplast genome sequence of Lithospermum erythrorhizon: insights into the phylogenetic relationship among Boraginaceae species and the maternal lineages of purple gromwells.</title>
        <authorList>
            <person name="Okada T."/>
            <person name="Watanabe K."/>
        </authorList>
    </citation>
    <scope>NUCLEOTIDE SEQUENCE [LARGE SCALE GENOMIC DNA]</scope>
</reference>
<organism evidence="1 2">
    <name type="scientific">Lithospermum erythrorhizon</name>
    <name type="common">Purple gromwell</name>
    <name type="synonym">Lithospermum officinale var. erythrorhizon</name>
    <dbReference type="NCBI Taxonomy" id="34254"/>
    <lineage>
        <taxon>Eukaryota</taxon>
        <taxon>Viridiplantae</taxon>
        <taxon>Streptophyta</taxon>
        <taxon>Embryophyta</taxon>
        <taxon>Tracheophyta</taxon>
        <taxon>Spermatophyta</taxon>
        <taxon>Magnoliopsida</taxon>
        <taxon>eudicotyledons</taxon>
        <taxon>Gunneridae</taxon>
        <taxon>Pentapetalae</taxon>
        <taxon>asterids</taxon>
        <taxon>lamiids</taxon>
        <taxon>Boraginales</taxon>
        <taxon>Boraginaceae</taxon>
        <taxon>Boraginoideae</taxon>
        <taxon>Lithospermeae</taxon>
        <taxon>Lithospermum</taxon>
    </lineage>
</organism>
<comment type="caution">
    <text evidence="1">The sequence shown here is derived from an EMBL/GenBank/DDBJ whole genome shotgun (WGS) entry which is preliminary data.</text>
</comment>
<accession>A0AAV3PVT2</accession>
<dbReference type="EMBL" id="BAABME010002374">
    <property type="protein sequence ID" value="GAA0154338.1"/>
    <property type="molecule type" value="Genomic_DNA"/>
</dbReference>
<evidence type="ECO:0000313" key="1">
    <source>
        <dbReference type="EMBL" id="GAA0154338.1"/>
    </source>
</evidence>
<dbReference type="Proteomes" id="UP001454036">
    <property type="component" value="Unassembled WGS sequence"/>
</dbReference>
<proteinExistence type="predicted"/>
<protein>
    <submittedName>
        <fullName evidence="1">Uncharacterized protein</fullName>
    </submittedName>
</protein>
<gene>
    <name evidence="1" type="ORF">LIER_12350</name>
</gene>
<name>A0AAV3PVT2_LITER</name>
<evidence type="ECO:0000313" key="2">
    <source>
        <dbReference type="Proteomes" id="UP001454036"/>
    </source>
</evidence>
<keyword evidence="2" id="KW-1185">Reference proteome</keyword>
<dbReference type="AlphaFoldDB" id="A0AAV3PVT2"/>
<sequence length="119" mass="13428">MSARGEQDPPLRSIAVHRQINQQIEAIDEQTKPQNPGDVEGVHVKSNELIVDVEGPSVGISVSELPIEICLIVTDNHLVQSLQRGDVTEDEKKTSFEEPNDLRLGIQFFQMPKSRMLWR</sequence>